<evidence type="ECO:0000313" key="2">
    <source>
        <dbReference type="EMBL" id="KAK9881177.1"/>
    </source>
</evidence>
<accession>A0AAW1UMB7</accession>
<feature type="non-terminal residue" evidence="2">
    <location>
        <position position="69"/>
    </location>
</feature>
<sequence>MGEGVTAGRADVHGWSKTFDSVISSLFLLVFWLLVCTDRGSIAVYTPILFAFNENTWKRSSVYCFTGIL</sequence>
<evidence type="ECO:0000256" key="1">
    <source>
        <dbReference type="SAM" id="Phobius"/>
    </source>
</evidence>
<keyword evidence="1" id="KW-1133">Transmembrane helix</keyword>
<comment type="caution">
    <text evidence="2">The sequence shown here is derived from an EMBL/GenBank/DDBJ whole genome shotgun (WGS) entry which is preliminary data.</text>
</comment>
<keyword evidence="1" id="KW-0472">Membrane</keyword>
<dbReference type="AlphaFoldDB" id="A0AAW1UMB7"/>
<proteinExistence type="predicted"/>
<protein>
    <submittedName>
        <fullName evidence="2">Uncharacterized protein</fullName>
    </submittedName>
</protein>
<evidence type="ECO:0000313" key="3">
    <source>
        <dbReference type="Proteomes" id="UP001431783"/>
    </source>
</evidence>
<reference evidence="2 3" key="1">
    <citation type="submission" date="2023-03" db="EMBL/GenBank/DDBJ databases">
        <title>Genome insight into feeding habits of ladybird beetles.</title>
        <authorList>
            <person name="Li H.-S."/>
            <person name="Huang Y.-H."/>
            <person name="Pang H."/>
        </authorList>
    </citation>
    <scope>NUCLEOTIDE SEQUENCE [LARGE SCALE GENOMIC DNA]</scope>
    <source>
        <strain evidence="2">SYSU_2023b</strain>
        <tissue evidence="2">Whole body</tissue>
    </source>
</reference>
<keyword evidence="3" id="KW-1185">Reference proteome</keyword>
<dbReference type="Proteomes" id="UP001431783">
    <property type="component" value="Unassembled WGS sequence"/>
</dbReference>
<organism evidence="2 3">
    <name type="scientific">Henosepilachna vigintioctopunctata</name>
    <dbReference type="NCBI Taxonomy" id="420089"/>
    <lineage>
        <taxon>Eukaryota</taxon>
        <taxon>Metazoa</taxon>
        <taxon>Ecdysozoa</taxon>
        <taxon>Arthropoda</taxon>
        <taxon>Hexapoda</taxon>
        <taxon>Insecta</taxon>
        <taxon>Pterygota</taxon>
        <taxon>Neoptera</taxon>
        <taxon>Endopterygota</taxon>
        <taxon>Coleoptera</taxon>
        <taxon>Polyphaga</taxon>
        <taxon>Cucujiformia</taxon>
        <taxon>Coccinelloidea</taxon>
        <taxon>Coccinellidae</taxon>
        <taxon>Epilachninae</taxon>
        <taxon>Epilachnini</taxon>
        <taxon>Henosepilachna</taxon>
    </lineage>
</organism>
<feature type="transmembrane region" description="Helical" evidence="1">
    <location>
        <begin position="26"/>
        <end position="52"/>
    </location>
</feature>
<gene>
    <name evidence="2" type="ORF">WA026_014525</name>
</gene>
<dbReference type="EMBL" id="JARQZJ010000067">
    <property type="protein sequence ID" value="KAK9881177.1"/>
    <property type="molecule type" value="Genomic_DNA"/>
</dbReference>
<name>A0AAW1UMB7_9CUCU</name>
<keyword evidence="1" id="KW-0812">Transmembrane</keyword>